<evidence type="ECO:0000256" key="4">
    <source>
        <dbReference type="ARBA" id="ARBA00022490"/>
    </source>
</evidence>
<dbReference type="PANTHER" id="PTHR42790:SF21">
    <property type="entry name" value="AROMATIC_AMINOADIPATE AMINOTRANSFERASE 1"/>
    <property type="match status" value="1"/>
</dbReference>
<evidence type="ECO:0000256" key="3">
    <source>
        <dbReference type="ARBA" id="ARBA00007441"/>
    </source>
</evidence>
<keyword evidence="7" id="KW-0663">Pyridoxal phosphate</keyword>
<feature type="domain" description="Aminotransferase class I/classII large" evidence="11">
    <location>
        <begin position="142"/>
        <end position="526"/>
    </location>
</feature>
<dbReference type="GO" id="GO:0008793">
    <property type="term" value="F:aromatic-amino-acid transaminase activity"/>
    <property type="evidence" value="ECO:0007669"/>
    <property type="project" value="TreeGrafter"/>
</dbReference>
<organism evidence="12 13">
    <name type="scientific">Zasmidium cellare ATCC 36951</name>
    <dbReference type="NCBI Taxonomy" id="1080233"/>
    <lineage>
        <taxon>Eukaryota</taxon>
        <taxon>Fungi</taxon>
        <taxon>Dikarya</taxon>
        <taxon>Ascomycota</taxon>
        <taxon>Pezizomycotina</taxon>
        <taxon>Dothideomycetes</taxon>
        <taxon>Dothideomycetidae</taxon>
        <taxon>Mycosphaerellales</taxon>
        <taxon>Mycosphaerellaceae</taxon>
        <taxon>Zasmidium</taxon>
    </lineage>
</organism>
<dbReference type="PANTHER" id="PTHR42790">
    <property type="entry name" value="AMINOTRANSFERASE"/>
    <property type="match status" value="1"/>
</dbReference>
<dbReference type="SUPFAM" id="SSF53383">
    <property type="entry name" value="PLP-dependent transferases"/>
    <property type="match status" value="1"/>
</dbReference>
<dbReference type="InterPro" id="IPR015421">
    <property type="entry name" value="PyrdxlP-dep_Trfase_major"/>
</dbReference>
<protein>
    <recommendedName>
        <fullName evidence="9">aromatic-amino-acid transaminase</fullName>
        <ecNumber evidence="9">2.6.1.57</ecNumber>
    </recommendedName>
</protein>
<keyword evidence="6" id="KW-0808">Transferase</keyword>
<dbReference type="EMBL" id="ML993616">
    <property type="protein sequence ID" value="KAF2161966.1"/>
    <property type="molecule type" value="Genomic_DNA"/>
</dbReference>
<keyword evidence="13" id="KW-1185">Reference proteome</keyword>
<dbReference type="Gene3D" id="3.40.640.10">
    <property type="entry name" value="Type I PLP-dependent aspartate aminotransferase-like (Major domain)"/>
    <property type="match status" value="1"/>
</dbReference>
<dbReference type="GO" id="GO:0047536">
    <property type="term" value="F:2-aminoadipate transaminase activity"/>
    <property type="evidence" value="ECO:0007669"/>
    <property type="project" value="TreeGrafter"/>
</dbReference>
<dbReference type="AlphaFoldDB" id="A0A6A6C951"/>
<keyword evidence="4" id="KW-0963">Cytoplasm</keyword>
<sequence>MAPPAATIDVEVLPESDTSTFTIPDRLTIQSVAKRRAASGKLIAGVAAPADLDQFKGRTSHRHKPDAKRWDHRLTPETLNRGGSSLKAAAAYLKTPGLISLGGGLPSSEYFPFHEIDVKVPLLGHCAQGEEGSEVLRAGMHDMAEGKSAFDIATAAQYGQGHGAAQFLRWIVEHTEIVHNPPYQDWSCTMTVGSTCAWDFALRMLCQPGDWILSEQYTFPAAVETAAPLGVKVAGVAMDENGMLASSLDHVLTNWDEKVRGGPKPFVLYTVPTGQNPTGSTQPIERRREIYGVCQKHDLYIFEDEPYYFLQMQPYKGPDASPIPPPASHEEFLNSIVPSFLSIDVDGRVMRSDSFSKVIAPGSRVGWITASEQMCDRFRTHADVCTQGPSGFSQLILFKLVDEIWGHSGYLDWLIHMRLEYTRRRNVMMESCERYLPKDIISWVPPMAGMFHWIQVDYTQHPKWIDGSVTMDELEEEIFQTIIRHGTLLMKGSWFCAERTKPRNTMFFRATYAAAKFDQIDEAIFRLGSAIRDSFGLRKQINGTHTNGTNGAHTNTTHTNETRTNGTHTNGTNGTNGVHTNGVRTNGVH</sequence>
<name>A0A6A6C951_ZASCE</name>
<dbReference type="InterPro" id="IPR004839">
    <property type="entry name" value="Aminotransferase_I/II_large"/>
</dbReference>
<gene>
    <name evidence="12" type="ORF">M409DRAFT_58734</name>
</gene>
<comment type="cofactor">
    <cofactor evidence="1">
        <name>pyridoxal 5'-phosphate</name>
        <dbReference type="ChEBI" id="CHEBI:597326"/>
    </cofactor>
</comment>
<dbReference type="GO" id="GO:0030170">
    <property type="term" value="F:pyridoxal phosphate binding"/>
    <property type="evidence" value="ECO:0007669"/>
    <property type="project" value="InterPro"/>
</dbReference>
<dbReference type="OrthoDB" id="691673at2759"/>
<evidence type="ECO:0000256" key="5">
    <source>
        <dbReference type="ARBA" id="ARBA00022576"/>
    </source>
</evidence>
<evidence type="ECO:0000256" key="7">
    <source>
        <dbReference type="ARBA" id="ARBA00022898"/>
    </source>
</evidence>
<evidence type="ECO:0000313" key="12">
    <source>
        <dbReference type="EMBL" id="KAF2161966.1"/>
    </source>
</evidence>
<dbReference type="GeneID" id="54567262"/>
<proteinExistence type="inferred from homology"/>
<dbReference type="Proteomes" id="UP000799537">
    <property type="component" value="Unassembled WGS sequence"/>
</dbReference>
<evidence type="ECO:0000313" key="13">
    <source>
        <dbReference type="Proteomes" id="UP000799537"/>
    </source>
</evidence>
<dbReference type="FunFam" id="3.40.640.10:FF:000074">
    <property type="entry name" value="Aromatic amino acid aminotransferase"/>
    <property type="match status" value="1"/>
</dbReference>
<dbReference type="GO" id="GO:0005737">
    <property type="term" value="C:cytoplasm"/>
    <property type="evidence" value="ECO:0007669"/>
    <property type="project" value="UniProtKB-SubCell"/>
</dbReference>
<comment type="similarity">
    <text evidence="3">Belongs to the class-I pyridoxal-phosphate-dependent aminotransferase family.</text>
</comment>
<comment type="subcellular location">
    <subcellularLocation>
        <location evidence="2">Cytoplasm</location>
    </subcellularLocation>
</comment>
<evidence type="ECO:0000256" key="10">
    <source>
        <dbReference type="SAM" id="MobiDB-lite"/>
    </source>
</evidence>
<reference evidence="12" key="1">
    <citation type="journal article" date="2020" name="Stud. Mycol.">
        <title>101 Dothideomycetes genomes: a test case for predicting lifestyles and emergence of pathogens.</title>
        <authorList>
            <person name="Haridas S."/>
            <person name="Albert R."/>
            <person name="Binder M."/>
            <person name="Bloem J."/>
            <person name="Labutti K."/>
            <person name="Salamov A."/>
            <person name="Andreopoulos B."/>
            <person name="Baker S."/>
            <person name="Barry K."/>
            <person name="Bills G."/>
            <person name="Bluhm B."/>
            <person name="Cannon C."/>
            <person name="Castanera R."/>
            <person name="Culley D."/>
            <person name="Daum C."/>
            <person name="Ezra D."/>
            <person name="Gonzalez J."/>
            <person name="Henrissat B."/>
            <person name="Kuo A."/>
            <person name="Liang C."/>
            <person name="Lipzen A."/>
            <person name="Lutzoni F."/>
            <person name="Magnuson J."/>
            <person name="Mondo S."/>
            <person name="Nolan M."/>
            <person name="Ohm R."/>
            <person name="Pangilinan J."/>
            <person name="Park H.-J."/>
            <person name="Ramirez L."/>
            <person name="Alfaro M."/>
            <person name="Sun H."/>
            <person name="Tritt A."/>
            <person name="Yoshinaga Y."/>
            <person name="Zwiers L.-H."/>
            <person name="Turgeon B."/>
            <person name="Goodwin S."/>
            <person name="Spatafora J."/>
            <person name="Crous P."/>
            <person name="Grigoriev I."/>
        </authorList>
    </citation>
    <scope>NUCLEOTIDE SEQUENCE</scope>
    <source>
        <strain evidence="12">ATCC 36951</strain>
    </source>
</reference>
<evidence type="ECO:0000256" key="6">
    <source>
        <dbReference type="ARBA" id="ARBA00022679"/>
    </source>
</evidence>
<dbReference type="InterPro" id="IPR015424">
    <property type="entry name" value="PyrdxlP-dep_Trfase"/>
</dbReference>
<dbReference type="CDD" id="cd00609">
    <property type="entry name" value="AAT_like"/>
    <property type="match status" value="1"/>
</dbReference>
<evidence type="ECO:0000256" key="2">
    <source>
        <dbReference type="ARBA" id="ARBA00004496"/>
    </source>
</evidence>
<dbReference type="GO" id="GO:0019878">
    <property type="term" value="P:lysine biosynthetic process via aminoadipic acid"/>
    <property type="evidence" value="ECO:0007669"/>
    <property type="project" value="TreeGrafter"/>
</dbReference>
<keyword evidence="5" id="KW-0032">Aminotransferase</keyword>
<evidence type="ECO:0000256" key="9">
    <source>
        <dbReference type="ARBA" id="ARBA00067014"/>
    </source>
</evidence>
<dbReference type="EC" id="2.6.1.57" evidence="9"/>
<evidence type="ECO:0000256" key="8">
    <source>
        <dbReference type="ARBA" id="ARBA00051993"/>
    </source>
</evidence>
<evidence type="ECO:0000259" key="11">
    <source>
        <dbReference type="Pfam" id="PF00155"/>
    </source>
</evidence>
<feature type="region of interest" description="Disordered" evidence="10">
    <location>
        <begin position="543"/>
        <end position="589"/>
    </location>
</feature>
<comment type="catalytic activity">
    <reaction evidence="8">
        <text>an aromatic L-alpha-amino acid + 2-oxoglutarate = an aromatic oxo-acid + L-glutamate</text>
        <dbReference type="Rhea" id="RHEA:17533"/>
        <dbReference type="ChEBI" id="CHEBI:16810"/>
        <dbReference type="ChEBI" id="CHEBI:29985"/>
        <dbReference type="ChEBI" id="CHEBI:73309"/>
        <dbReference type="ChEBI" id="CHEBI:84824"/>
        <dbReference type="EC" id="2.6.1.57"/>
    </reaction>
</comment>
<accession>A0A6A6C951</accession>
<evidence type="ECO:0000256" key="1">
    <source>
        <dbReference type="ARBA" id="ARBA00001933"/>
    </source>
</evidence>
<dbReference type="Pfam" id="PF00155">
    <property type="entry name" value="Aminotran_1_2"/>
    <property type="match status" value="1"/>
</dbReference>
<dbReference type="GO" id="GO:0009074">
    <property type="term" value="P:aromatic amino acid family catabolic process"/>
    <property type="evidence" value="ECO:0007669"/>
    <property type="project" value="TreeGrafter"/>
</dbReference>
<dbReference type="GO" id="GO:0006571">
    <property type="term" value="P:tyrosine biosynthetic process"/>
    <property type="evidence" value="ECO:0007669"/>
    <property type="project" value="TreeGrafter"/>
</dbReference>
<dbReference type="InterPro" id="IPR050859">
    <property type="entry name" value="Class-I_PLP-dep_aminotransf"/>
</dbReference>
<dbReference type="RefSeq" id="XP_033662855.1">
    <property type="nucleotide sequence ID" value="XM_033813990.1"/>
</dbReference>